<organism evidence="9 10">
    <name type="scientific">Streptohalobacillus salinus</name>
    <dbReference type="NCBI Taxonomy" id="621096"/>
    <lineage>
        <taxon>Bacteria</taxon>
        <taxon>Bacillati</taxon>
        <taxon>Bacillota</taxon>
        <taxon>Bacilli</taxon>
        <taxon>Bacillales</taxon>
        <taxon>Bacillaceae</taxon>
        <taxon>Streptohalobacillus</taxon>
    </lineage>
</organism>
<keyword evidence="10" id="KW-1185">Reference proteome</keyword>
<dbReference type="InterPro" id="IPR050619">
    <property type="entry name" value="Flavodoxin"/>
</dbReference>
<dbReference type="AlphaFoldDB" id="A0A2V3W3V8"/>
<evidence type="ECO:0000256" key="1">
    <source>
        <dbReference type="ARBA" id="ARBA00001917"/>
    </source>
</evidence>
<protein>
    <submittedName>
        <fullName evidence="9">Flavodoxin I</fullName>
    </submittedName>
</protein>
<evidence type="ECO:0000313" key="10">
    <source>
        <dbReference type="Proteomes" id="UP000247922"/>
    </source>
</evidence>
<sequence length="144" mass="16539">MKACIVYTSTTGNTEEVATAIYNQLVSHIDTDLMSIDNFEFSTINMYDYFIIGTYTWGNGQLPTEMKALYQRIETHANKHLRTAVFGTGDRFYPLFCGAVDRFRDMLYEKTDLAVTFKVELSPQQTDYNKVPIFVDRMLAVQVS</sequence>
<dbReference type="Proteomes" id="UP000247922">
    <property type="component" value="Unassembled WGS sequence"/>
</dbReference>
<dbReference type="InterPro" id="IPR001094">
    <property type="entry name" value="Flavdoxin-like"/>
</dbReference>
<dbReference type="Gene3D" id="3.40.50.360">
    <property type="match status" value="1"/>
</dbReference>
<keyword evidence="7" id="KW-0249">Electron transport</keyword>
<dbReference type="RefSeq" id="WP_110251804.1">
    <property type="nucleotide sequence ID" value="NZ_QJJR01000011.1"/>
</dbReference>
<dbReference type="Pfam" id="PF00258">
    <property type="entry name" value="Flavodoxin_1"/>
    <property type="match status" value="1"/>
</dbReference>
<dbReference type="PROSITE" id="PS50902">
    <property type="entry name" value="FLAVODOXIN_LIKE"/>
    <property type="match status" value="1"/>
</dbReference>
<keyword evidence="5" id="KW-0285">Flavoprotein</keyword>
<dbReference type="InterPro" id="IPR001226">
    <property type="entry name" value="Flavodoxin_CS"/>
</dbReference>
<comment type="cofactor">
    <cofactor evidence="1">
        <name>FMN</name>
        <dbReference type="ChEBI" id="CHEBI:58210"/>
    </cofactor>
</comment>
<evidence type="ECO:0000256" key="4">
    <source>
        <dbReference type="ARBA" id="ARBA00022448"/>
    </source>
</evidence>
<gene>
    <name evidence="9" type="ORF">DES38_11122</name>
</gene>
<dbReference type="PRINTS" id="PR00369">
    <property type="entry name" value="FLAVODOXIN"/>
</dbReference>
<dbReference type="GO" id="GO:0010181">
    <property type="term" value="F:FMN binding"/>
    <property type="evidence" value="ECO:0007669"/>
    <property type="project" value="InterPro"/>
</dbReference>
<dbReference type="PANTHER" id="PTHR42809:SF1">
    <property type="entry name" value="FLAVODOXIN 1"/>
    <property type="match status" value="1"/>
</dbReference>
<evidence type="ECO:0000259" key="8">
    <source>
        <dbReference type="PROSITE" id="PS50902"/>
    </source>
</evidence>
<accession>A0A2V3W3V8</accession>
<keyword evidence="6" id="KW-0288">FMN</keyword>
<evidence type="ECO:0000256" key="5">
    <source>
        <dbReference type="ARBA" id="ARBA00022630"/>
    </source>
</evidence>
<keyword evidence="4" id="KW-0813">Transport</keyword>
<feature type="domain" description="Flavodoxin-like" evidence="8">
    <location>
        <begin position="3"/>
        <end position="139"/>
    </location>
</feature>
<evidence type="ECO:0000256" key="6">
    <source>
        <dbReference type="ARBA" id="ARBA00022643"/>
    </source>
</evidence>
<dbReference type="PANTHER" id="PTHR42809">
    <property type="entry name" value="FLAVODOXIN 2"/>
    <property type="match status" value="1"/>
</dbReference>
<proteinExistence type="inferred from homology"/>
<dbReference type="GO" id="GO:0016651">
    <property type="term" value="F:oxidoreductase activity, acting on NAD(P)H"/>
    <property type="evidence" value="ECO:0007669"/>
    <property type="project" value="UniProtKB-ARBA"/>
</dbReference>
<dbReference type="SUPFAM" id="SSF52218">
    <property type="entry name" value="Flavoproteins"/>
    <property type="match status" value="1"/>
</dbReference>
<dbReference type="InterPro" id="IPR008254">
    <property type="entry name" value="Flavodoxin/NO_synth"/>
</dbReference>
<evidence type="ECO:0000256" key="3">
    <source>
        <dbReference type="ARBA" id="ARBA00005267"/>
    </source>
</evidence>
<comment type="caution">
    <text evidence="9">The sequence shown here is derived from an EMBL/GenBank/DDBJ whole genome shotgun (WGS) entry which is preliminary data.</text>
</comment>
<reference evidence="9 10" key="1">
    <citation type="submission" date="2018-05" db="EMBL/GenBank/DDBJ databases">
        <title>Genomic Encyclopedia of Type Strains, Phase IV (KMG-IV): sequencing the most valuable type-strain genomes for metagenomic binning, comparative biology and taxonomic classification.</title>
        <authorList>
            <person name="Goeker M."/>
        </authorList>
    </citation>
    <scope>NUCLEOTIDE SEQUENCE [LARGE SCALE GENOMIC DNA]</scope>
    <source>
        <strain evidence="9 10">DSM 22440</strain>
    </source>
</reference>
<evidence type="ECO:0000313" key="9">
    <source>
        <dbReference type="EMBL" id="PXW88977.1"/>
    </source>
</evidence>
<evidence type="ECO:0000256" key="7">
    <source>
        <dbReference type="ARBA" id="ARBA00022982"/>
    </source>
</evidence>
<name>A0A2V3W3V8_9BACI</name>
<dbReference type="GO" id="GO:0009055">
    <property type="term" value="F:electron transfer activity"/>
    <property type="evidence" value="ECO:0007669"/>
    <property type="project" value="InterPro"/>
</dbReference>
<comment type="similarity">
    <text evidence="3">Belongs to the flavodoxin family.</text>
</comment>
<dbReference type="PROSITE" id="PS00201">
    <property type="entry name" value="FLAVODOXIN"/>
    <property type="match status" value="1"/>
</dbReference>
<dbReference type="OrthoDB" id="9790745at2"/>
<dbReference type="InterPro" id="IPR029039">
    <property type="entry name" value="Flavoprotein-like_sf"/>
</dbReference>
<evidence type="ECO:0000256" key="2">
    <source>
        <dbReference type="ARBA" id="ARBA00003297"/>
    </source>
</evidence>
<comment type="function">
    <text evidence="2">Low-potential electron donor to a number of redox enzymes.</text>
</comment>
<dbReference type="EMBL" id="QJJR01000011">
    <property type="protein sequence ID" value="PXW88977.1"/>
    <property type="molecule type" value="Genomic_DNA"/>
</dbReference>